<sequence>MSKKKIILAMLASVCCAEFLVQGSYSFQVNDTLSKLSGYDVKYTQEEASPLDISVGYMISFRDIVVMPVMLEGKTTTVESYVNPEKISANDLAPLEVMLKPGLRLTDNDVYMMLGYQVGSFTQHVETEGHAFELNVKPCFYGAGYTKGMSDYLDYIAEVKVYYDSMYSYALDTATMTLDPDLKISDARVRLGFRVKI</sequence>
<feature type="signal peptide" evidence="1">
    <location>
        <begin position="1"/>
        <end position="17"/>
    </location>
</feature>
<feature type="chain" id="PRO_5047529401" description="Outer membrane protein beta-barrel domain-containing protein" evidence="1">
    <location>
        <begin position="18"/>
        <end position="197"/>
    </location>
</feature>
<dbReference type="RefSeq" id="WP_258569664.1">
    <property type="nucleotide sequence ID" value="NZ_JAKUDN010000002.1"/>
</dbReference>
<name>A0ABT1L8U6_9GAMM</name>
<reference evidence="2 3" key="1">
    <citation type="journal article" date="2022" name="Nat. Microbiol.">
        <title>The microbiome of a bacterivorous marine choanoflagellate contains a resource-demanding obligate bacterial associate.</title>
        <authorList>
            <person name="Needham D.M."/>
            <person name="Poirier C."/>
            <person name="Bachy C."/>
            <person name="George E.E."/>
            <person name="Wilken S."/>
            <person name="Yung C.C.M."/>
            <person name="Limardo A.J."/>
            <person name="Morando M."/>
            <person name="Sudek L."/>
            <person name="Malmstrom R.R."/>
            <person name="Keeling P.J."/>
            <person name="Santoro A.E."/>
            <person name="Worden A.Z."/>
        </authorList>
    </citation>
    <scope>NUCLEOTIDE SEQUENCE [LARGE SCALE GENOMIC DNA]</scope>
    <source>
        <strain evidence="2 3">Comchoano-2</strain>
    </source>
</reference>
<accession>A0ABT1L8U6</accession>
<evidence type="ECO:0008006" key="4">
    <source>
        <dbReference type="Google" id="ProtNLM"/>
    </source>
</evidence>
<evidence type="ECO:0000313" key="3">
    <source>
        <dbReference type="Proteomes" id="UP001320768"/>
    </source>
</evidence>
<dbReference type="EMBL" id="JAKUDN010000002">
    <property type="protein sequence ID" value="MCP8352558.1"/>
    <property type="molecule type" value="Genomic_DNA"/>
</dbReference>
<gene>
    <name evidence="2" type="ORF">MKS91_04570</name>
</gene>
<protein>
    <recommendedName>
        <fullName evidence="4">Outer membrane protein beta-barrel domain-containing protein</fullName>
    </recommendedName>
</protein>
<proteinExistence type="predicted"/>
<organism evidence="2 3">
    <name type="scientific">Candidatus Synchoanobacter obligatus</name>
    <dbReference type="NCBI Taxonomy" id="2919597"/>
    <lineage>
        <taxon>Bacteria</taxon>
        <taxon>Pseudomonadati</taxon>
        <taxon>Pseudomonadota</taxon>
        <taxon>Gammaproteobacteria</taxon>
        <taxon>Candidatus Comchoanobacterales</taxon>
        <taxon>Candidatus Comchoanobacteraceae</taxon>
        <taxon>Candidatus Synchoanobacter</taxon>
    </lineage>
</organism>
<keyword evidence="3" id="KW-1185">Reference proteome</keyword>
<comment type="caution">
    <text evidence="2">The sequence shown here is derived from an EMBL/GenBank/DDBJ whole genome shotgun (WGS) entry which is preliminary data.</text>
</comment>
<evidence type="ECO:0000313" key="2">
    <source>
        <dbReference type="EMBL" id="MCP8352558.1"/>
    </source>
</evidence>
<dbReference type="Proteomes" id="UP001320768">
    <property type="component" value="Unassembled WGS sequence"/>
</dbReference>
<keyword evidence="1" id="KW-0732">Signal</keyword>
<evidence type="ECO:0000256" key="1">
    <source>
        <dbReference type="SAM" id="SignalP"/>
    </source>
</evidence>